<evidence type="ECO:0000259" key="3">
    <source>
        <dbReference type="SMART" id="SM00530"/>
    </source>
</evidence>
<evidence type="ECO:0000313" key="4">
    <source>
        <dbReference type="EMBL" id="RJF93930.1"/>
    </source>
</evidence>
<dbReference type="EMBL" id="QYUM01000002">
    <property type="protein sequence ID" value="RJF93930.1"/>
    <property type="molecule type" value="Genomic_DNA"/>
</dbReference>
<reference evidence="4 5" key="1">
    <citation type="submission" date="2018-09" db="EMBL/GenBank/DDBJ databases">
        <authorList>
            <person name="Zhu H."/>
        </authorList>
    </citation>
    <scope>NUCLEOTIDE SEQUENCE [LARGE SCALE GENOMIC DNA]</scope>
    <source>
        <strain evidence="4 5">K2R01-6</strain>
    </source>
</reference>
<dbReference type="Gene3D" id="1.10.260.40">
    <property type="entry name" value="lambda repressor-like DNA-binding domains"/>
    <property type="match status" value="1"/>
</dbReference>
<dbReference type="PANTHER" id="PTHR34475">
    <property type="match status" value="1"/>
</dbReference>
<dbReference type="CDD" id="cd00093">
    <property type="entry name" value="HTH_XRE"/>
    <property type="match status" value="1"/>
</dbReference>
<sequence length="301" mass="31040">MTDQTEAEGAYASSKKVGERLAEARKAAGLDLADIATRTRIPQRHLEAIEEGRYNDLPAITYCSGFTKAYARALGLDEVAFGRDVRVELEDYRGITHEPQYFEAADPARVPTRALAWTAALLALLVIGGFVIFRGGLLDGLGGRDPASVAAGTETLEAEGNEALVATNGAAPAAPTAAPVATGAVVLTATQDVWLRIYEAGGKRLFEKTMVTGETYQVPEDATNPQILTGRPDALRVTVGGREVAPLGPPEKTIADVGVSAAALAARAAAAAPTTPAAPGTAPMGTPSASNAQTPPGAARP</sequence>
<feature type="transmembrane region" description="Helical" evidence="2">
    <location>
        <begin position="114"/>
        <end position="133"/>
    </location>
</feature>
<dbReference type="GO" id="GO:0003677">
    <property type="term" value="F:DNA binding"/>
    <property type="evidence" value="ECO:0007669"/>
    <property type="project" value="InterPro"/>
</dbReference>
<dbReference type="InterPro" id="IPR001387">
    <property type="entry name" value="Cro/C1-type_HTH"/>
</dbReference>
<dbReference type="Pfam" id="PF13464">
    <property type="entry name" value="RodZ_C"/>
    <property type="match status" value="1"/>
</dbReference>
<accession>A0A418WRN7</accession>
<dbReference type="SMART" id="SM00530">
    <property type="entry name" value="HTH_XRE"/>
    <property type="match status" value="1"/>
</dbReference>
<dbReference type="SUPFAM" id="SSF47413">
    <property type="entry name" value="lambda repressor-like DNA-binding domains"/>
    <property type="match status" value="1"/>
</dbReference>
<evidence type="ECO:0000256" key="2">
    <source>
        <dbReference type="SAM" id="Phobius"/>
    </source>
</evidence>
<dbReference type="OrthoDB" id="9790252at2"/>
<keyword evidence="2" id="KW-0472">Membrane</keyword>
<dbReference type="Proteomes" id="UP000286100">
    <property type="component" value="Unassembled WGS sequence"/>
</dbReference>
<proteinExistence type="predicted"/>
<gene>
    <name evidence="4" type="ORF">D3876_06565</name>
</gene>
<organism evidence="4 5">
    <name type="scientific">Sphingomonas cavernae</name>
    <dbReference type="NCBI Taxonomy" id="2320861"/>
    <lineage>
        <taxon>Bacteria</taxon>
        <taxon>Pseudomonadati</taxon>
        <taxon>Pseudomonadota</taxon>
        <taxon>Alphaproteobacteria</taxon>
        <taxon>Sphingomonadales</taxon>
        <taxon>Sphingomonadaceae</taxon>
        <taxon>Sphingomonas</taxon>
    </lineage>
</organism>
<protein>
    <submittedName>
        <fullName evidence="4">Helix-turn-helix domain-containing protein</fullName>
    </submittedName>
</protein>
<dbReference type="InterPro" id="IPR050400">
    <property type="entry name" value="Bact_Cytoskel_RodZ"/>
</dbReference>
<dbReference type="PANTHER" id="PTHR34475:SF1">
    <property type="entry name" value="CYTOSKELETON PROTEIN RODZ"/>
    <property type="match status" value="1"/>
</dbReference>
<keyword evidence="5" id="KW-1185">Reference proteome</keyword>
<evidence type="ECO:0000313" key="5">
    <source>
        <dbReference type="Proteomes" id="UP000286100"/>
    </source>
</evidence>
<keyword evidence="2" id="KW-0812">Transmembrane</keyword>
<comment type="caution">
    <text evidence="4">The sequence shown here is derived from an EMBL/GenBank/DDBJ whole genome shotgun (WGS) entry which is preliminary data.</text>
</comment>
<feature type="compositionally biased region" description="Low complexity" evidence="1">
    <location>
        <begin position="266"/>
        <end position="289"/>
    </location>
</feature>
<keyword evidence="2" id="KW-1133">Transmembrane helix</keyword>
<dbReference type="InterPro" id="IPR025194">
    <property type="entry name" value="RodZ-like_C"/>
</dbReference>
<evidence type="ECO:0000256" key="1">
    <source>
        <dbReference type="SAM" id="MobiDB-lite"/>
    </source>
</evidence>
<feature type="domain" description="HTH cro/C1-type" evidence="3">
    <location>
        <begin position="20"/>
        <end position="81"/>
    </location>
</feature>
<feature type="region of interest" description="Disordered" evidence="1">
    <location>
        <begin position="266"/>
        <end position="301"/>
    </location>
</feature>
<dbReference type="InterPro" id="IPR010982">
    <property type="entry name" value="Lambda_DNA-bd_dom_sf"/>
</dbReference>
<dbReference type="AlphaFoldDB" id="A0A418WRN7"/>
<name>A0A418WRN7_9SPHN</name>
<dbReference type="Pfam" id="PF13413">
    <property type="entry name" value="HTH_25"/>
    <property type="match status" value="1"/>
</dbReference>
<dbReference type="RefSeq" id="WP_119760472.1">
    <property type="nucleotide sequence ID" value="NZ_QYUM01000002.1"/>
</dbReference>